<dbReference type="EC" id="2.4.1.-" evidence="10"/>
<dbReference type="InterPro" id="IPR002659">
    <property type="entry name" value="Glyco_trans_31"/>
</dbReference>
<keyword evidence="7 10" id="KW-1133">Transmembrane helix</keyword>
<evidence type="ECO:0000313" key="11">
    <source>
        <dbReference type="EMBL" id="CAL5133428.1"/>
    </source>
</evidence>
<dbReference type="Proteomes" id="UP001497525">
    <property type="component" value="Unassembled WGS sequence"/>
</dbReference>
<name>A0AAV2TAH3_CALDB</name>
<proteinExistence type="inferred from homology"/>
<comment type="caution">
    <text evidence="11">The sequence shown here is derived from an EMBL/GenBank/DDBJ whole genome shotgun (WGS) entry which is preliminary data.</text>
</comment>
<evidence type="ECO:0000256" key="8">
    <source>
        <dbReference type="ARBA" id="ARBA00023034"/>
    </source>
</evidence>
<accession>A0AAV2TAH3</accession>
<keyword evidence="6 10" id="KW-0735">Signal-anchor</keyword>
<dbReference type="Pfam" id="PF01762">
    <property type="entry name" value="Galactosyl_T"/>
    <property type="match status" value="1"/>
</dbReference>
<reference evidence="11" key="1">
    <citation type="submission" date="2024-06" db="EMBL/GenBank/DDBJ databases">
        <authorList>
            <person name="Liu X."/>
            <person name="Lenzi L."/>
            <person name="Haldenby T S."/>
            <person name="Uol C."/>
        </authorList>
    </citation>
    <scope>NUCLEOTIDE SEQUENCE</scope>
</reference>
<evidence type="ECO:0000256" key="1">
    <source>
        <dbReference type="ARBA" id="ARBA00004323"/>
    </source>
</evidence>
<comment type="similarity">
    <text evidence="2 10">Belongs to the glycosyltransferase 31 family.</text>
</comment>
<dbReference type="PANTHER" id="PTHR11214:SF378">
    <property type="entry name" value="BETA-1,3-GALACTOSYLTRANSFERASE 4"/>
    <property type="match status" value="1"/>
</dbReference>
<dbReference type="GO" id="GO:0000139">
    <property type="term" value="C:Golgi membrane"/>
    <property type="evidence" value="ECO:0007669"/>
    <property type="project" value="UniProtKB-SubCell"/>
</dbReference>
<evidence type="ECO:0000256" key="5">
    <source>
        <dbReference type="ARBA" id="ARBA00022692"/>
    </source>
</evidence>
<keyword evidence="8 10" id="KW-0333">Golgi apparatus</keyword>
<keyword evidence="3 10" id="KW-0328">Glycosyltransferase</keyword>
<keyword evidence="5 10" id="KW-0812">Transmembrane</keyword>
<keyword evidence="9 10" id="KW-0472">Membrane</keyword>
<feature type="transmembrane region" description="Helical" evidence="10">
    <location>
        <begin position="60"/>
        <end position="81"/>
    </location>
</feature>
<evidence type="ECO:0000256" key="10">
    <source>
        <dbReference type="RuleBase" id="RU363063"/>
    </source>
</evidence>
<keyword evidence="4" id="KW-0808">Transferase</keyword>
<evidence type="ECO:0000256" key="9">
    <source>
        <dbReference type="ARBA" id="ARBA00023136"/>
    </source>
</evidence>
<comment type="subcellular location">
    <subcellularLocation>
        <location evidence="1 10">Golgi apparatus membrane</location>
        <topology evidence="1 10">Single-pass type II membrane protein</topology>
    </subcellularLocation>
</comment>
<gene>
    <name evidence="11" type="ORF">CDAUBV1_LOCUS6667</name>
</gene>
<evidence type="ECO:0000256" key="3">
    <source>
        <dbReference type="ARBA" id="ARBA00022676"/>
    </source>
</evidence>
<sequence>MADTTGRNNVTFKSLRQESGHWSNCNICFCLDSEPMLKRRHIYQQFGLLFCRIRMHRRSLLYTIATFGVLYSIAYTCNLLGERMDEFTYPLNINLHELCEAALSNSDVVKRLPNPINPTEFGPLIVDPTLCSDTKKTTPDLLIFVKTTHERFEQREVIRRTWGRAECYKVNRIVSRVFFVLGTLAANSYTQVELQQEVLKEQTNYHDILQFDFIDSYRNNTYKLMASLIFAAEQCPHTRFIAIIDDDFLVHPLNLAQHLMNITKSQYPIYSAGHVYRASGPKRLPFTHLFCSVGRIGVFITARNFESWFS</sequence>
<protein>
    <recommendedName>
        <fullName evidence="10">Hexosyltransferase</fullName>
        <ecNumber evidence="10">2.4.1.-</ecNumber>
    </recommendedName>
</protein>
<dbReference type="GO" id="GO:0016758">
    <property type="term" value="F:hexosyltransferase activity"/>
    <property type="evidence" value="ECO:0007669"/>
    <property type="project" value="InterPro"/>
</dbReference>
<evidence type="ECO:0000256" key="4">
    <source>
        <dbReference type="ARBA" id="ARBA00022679"/>
    </source>
</evidence>
<evidence type="ECO:0000256" key="6">
    <source>
        <dbReference type="ARBA" id="ARBA00022968"/>
    </source>
</evidence>
<dbReference type="GO" id="GO:0006493">
    <property type="term" value="P:protein O-linked glycosylation"/>
    <property type="evidence" value="ECO:0007669"/>
    <property type="project" value="TreeGrafter"/>
</dbReference>
<dbReference type="PANTHER" id="PTHR11214">
    <property type="entry name" value="BETA-1,3-N-ACETYLGLUCOSAMINYLTRANSFERASE"/>
    <property type="match status" value="1"/>
</dbReference>
<dbReference type="Gene3D" id="3.90.550.50">
    <property type="match status" value="1"/>
</dbReference>
<dbReference type="AlphaFoldDB" id="A0AAV2TAH3"/>
<evidence type="ECO:0000256" key="2">
    <source>
        <dbReference type="ARBA" id="ARBA00008661"/>
    </source>
</evidence>
<dbReference type="EMBL" id="CAXLJL010000156">
    <property type="protein sequence ID" value="CAL5133428.1"/>
    <property type="molecule type" value="Genomic_DNA"/>
</dbReference>
<organism evidence="11 12">
    <name type="scientific">Calicophoron daubneyi</name>
    <name type="common">Rumen fluke</name>
    <name type="synonym">Paramphistomum daubneyi</name>
    <dbReference type="NCBI Taxonomy" id="300641"/>
    <lineage>
        <taxon>Eukaryota</taxon>
        <taxon>Metazoa</taxon>
        <taxon>Spiralia</taxon>
        <taxon>Lophotrochozoa</taxon>
        <taxon>Platyhelminthes</taxon>
        <taxon>Trematoda</taxon>
        <taxon>Digenea</taxon>
        <taxon>Plagiorchiida</taxon>
        <taxon>Pronocephalata</taxon>
        <taxon>Paramphistomoidea</taxon>
        <taxon>Paramphistomidae</taxon>
        <taxon>Calicophoron</taxon>
    </lineage>
</organism>
<evidence type="ECO:0000313" key="12">
    <source>
        <dbReference type="Proteomes" id="UP001497525"/>
    </source>
</evidence>
<evidence type="ECO:0000256" key="7">
    <source>
        <dbReference type="ARBA" id="ARBA00022989"/>
    </source>
</evidence>